<reference evidence="2" key="1">
    <citation type="submission" date="2018-11" db="EMBL/GenBank/DDBJ databases">
        <authorList>
            <consortium name="Pathogen Informatics"/>
        </authorList>
    </citation>
    <scope>NUCLEOTIDE SEQUENCE</scope>
</reference>
<name>A0A3S4ZV49_9PLAT</name>
<comment type="caution">
    <text evidence="2">The sequence shown here is derived from an EMBL/GenBank/DDBJ whole genome shotgun (WGS) entry which is preliminary data.</text>
</comment>
<feature type="region of interest" description="Disordered" evidence="1">
    <location>
        <begin position="33"/>
        <end position="114"/>
    </location>
</feature>
<feature type="region of interest" description="Disordered" evidence="1">
    <location>
        <begin position="220"/>
        <end position="244"/>
    </location>
</feature>
<dbReference type="EMBL" id="CAAALY010015889">
    <property type="protein sequence ID" value="VEL12806.1"/>
    <property type="molecule type" value="Genomic_DNA"/>
</dbReference>
<gene>
    <name evidence="2" type="ORF">PXEA_LOCUS6246</name>
</gene>
<protein>
    <submittedName>
        <fullName evidence="2">Uncharacterized protein</fullName>
    </submittedName>
</protein>
<feature type="compositionally biased region" description="Polar residues" evidence="1">
    <location>
        <begin position="60"/>
        <end position="73"/>
    </location>
</feature>
<evidence type="ECO:0000313" key="2">
    <source>
        <dbReference type="EMBL" id="VEL12806.1"/>
    </source>
</evidence>
<proteinExistence type="predicted"/>
<organism evidence="2 3">
    <name type="scientific">Protopolystoma xenopodis</name>
    <dbReference type="NCBI Taxonomy" id="117903"/>
    <lineage>
        <taxon>Eukaryota</taxon>
        <taxon>Metazoa</taxon>
        <taxon>Spiralia</taxon>
        <taxon>Lophotrochozoa</taxon>
        <taxon>Platyhelminthes</taxon>
        <taxon>Monogenea</taxon>
        <taxon>Polyopisthocotylea</taxon>
        <taxon>Polystomatidea</taxon>
        <taxon>Polystomatidae</taxon>
        <taxon>Protopolystoma</taxon>
    </lineage>
</organism>
<accession>A0A3S4ZV49</accession>
<evidence type="ECO:0000256" key="1">
    <source>
        <dbReference type="SAM" id="MobiDB-lite"/>
    </source>
</evidence>
<feature type="compositionally biased region" description="Basic and acidic residues" evidence="1">
    <location>
        <begin position="75"/>
        <end position="84"/>
    </location>
</feature>
<sequence>MASDSEYNDSVQESSSLGYRGFSSEAGIAAGATYSLAPNHSRHRPTTFHQRESRRHQRQPLFTNESGNRSTGGSDRLKADKNVDGEDNVDASGESHHVCPRDANQLPNCYAPSDQHVRRRYYQTYLRHRDTPSAPSYHQHRHRYFHEQQQSQQDANDKTKRVDNRLDSVASHVQIQSVSLKESSYRFLATASDSYAGAAAVASLKAAELGILDKSIRQPQELADSSAKETNSSLSSLSVLPQVC</sequence>
<feature type="compositionally biased region" description="Basic residues" evidence="1">
    <location>
        <begin position="40"/>
        <end position="58"/>
    </location>
</feature>
<feature type="region of interest" description="Disordered" evidence="1">
    <location>
        <begin position="130"/>
        <end position="160"/>
    </location>
</feature>
<dbReference type="Proteomes" id="UP000784294">
    <property type="component" value="Unassembled WGS sequence"/>
</dbReference>
<keyword evidence="3" id="KW-1185">Reference proteome</keyword>
<dbReference type="AlphaFoldDB" id="A0A3S4ZV49"/>
<evidence type="ECO:0000313" key="3">
    <source>
        <dbReference type="Proteomes" id="UP000784294"/>
    </source>
</evidence>